<evidence type="ECO:0000256" key="5">
    <source>
        <dbReference type="ARBA" id="ARBA00023098"/>
    </source>
</evidence>
<dbReference type="SMART" id="SM00825">
    <property type="entry name" value="PKS_KS"/>
    <property type="match status" value="1"/>
</dbReference>
<dbReference type="PANTHER" id="PTHR11712:SF336">
    <property type="entry name" value="3-OXOACYL-[ACYL-CARRIER-PROTEIN] SYNTHASE, MITOCHONDRIAL"/>
    <property type="match status" value="1"/>
</dbReference>
<organism evidence="12">
    <name type="scientific">Culicoides sonorensis</name>
    <name type="common">Biting midge</name>
    <dbReference type="NCBI Taxonomy" id="179676"/>
    <lineage>
        <taxon>Eukaryota</taxon>
        <taxon>Metazoa</taxon>
        <taxon>Ecdysozoa</taxon>
        <taxon>Arthropoda</taxon>
        <taxon>Hexapoda</taxon>
        <taxon>Insecta</taxon>
        <taxon>Pterygota</taxon>
        <taxon>Neoptera</taxon>
        <taxon>Endopterygota</taxon>
        <taxon>Diptera</taxon>
        <taxon>Nematocera</taxon>
        <taxon>Chironomoidea</taxon>
        <taxon>Ceratopogonidae</taxon>
        <taxon>Ceratopogoninae</taxon>
        <taxon>Culicoides</taxon>
        <taxon>Monoculicoides</taxon>
    </lineage>
</organism>
<comment type="similarity">
    <text evidence="1 8 10">Belongs to the thiolase-like superfamily. Beta-ketoacyl-ACP synthases family.</text>
</comment>
<dbReference type="InterPro" id="IPR000794">
    <property type="entry name" value="Beta-ketoacyl_synthase"/>
</dbReference>
<name>A0A336KJI9_CULSO</name>
<dbReference type="InterPro" id="IPR018201">
    <property type="entry name" value="Ketoacyl_synth_AS"/>
</dbReference>
<evidence type="ECO:0000313" key="12">
    <source>
        <dbReference type="EMBL" id="SSX04607.1"/>
    </source>
</evidence>
<evidence type="ECO:0000256" key="10">
    <source>
        <dbReference type="RuleBase" id="RU003694"/>
    </source>
</evidence>
<evidence type="ECO:0000256" key="4">
    <source>
        <dbReference type="ARBA" id="ARBA00022832"/>
    </source>
</evidence>
<dbReference type="InterPro" id="IPR014030">
    <property type="entry name" value="Ketoacyl_synth_N"/>
</dbReference>
<evidence type="ECO:0000256" key="1">
    <source>
        <dbReference type="ARBA" id="ARBA00008467"/>
    </source>
</evidence>
<evidence type="ECO:0000256" key="6">
    <source>
        <dbReference type="ARBA" id="ARBA00023160"/>
    </source>
</evidence>
<dbReference type="InterPro" id="IPR017568">
    <property type="entry name" value="3-oxoacyl-ACP_synth-2"/>
</dbReference>
<evidence type="ECO:0000256" key="7">
    <source>
        <dbReference type="ARBA" id="ARBA00023315"/>
    </source>
</evidence>
<dbReference type="PROSITE" id="PS52004">
    <property type="entry name" value="KS3_2"/>
    <property type="match status" value="1"/>
</dbReference>
<dbReference type="InterPro" id="IPR016039">
    <property type="entry name" value="Thiolase-like"/>
</dbReference>
<dbReference type="GO" id="GO:0004315">
    <property type="term" value="F:3-oxoacyl-[acyl-carrier-protein] synthase activity"/>
    <property type="evidence" value="ECO:0007669"/>
    <property type="project" value="InterPro"/>
</dbReference>
<reference evidence="13" key="2">
    <citation type="submission" date="2018-07" db="EMBL/GenBank/DDBJ databases">
        <authorList>
            <person name="Quirk P.G."/>
            <person name="Krulwich T.A."/>
        </authorList>
    </citation>
    <scope>NUCLEOTIDE SEQUENCE</scope>
</reference>
<dbReference type="EMBL" id="UFQS01000524">
    <property type="protein sequence ID" value="SSX04607.1"/>
    <property type="molecule type" value="Genomic_DNA"/>
</dbReference>
<gene>
    <name evidence="12" type="primary">CSON011763</name>
</gene>
<dbReference type="PIRSF" id="PIRSF000447">
    <property type="entry name" value="KAS_II"/>
    <property type="match status" value="1"/>
</dbReference>
<dbReference type="InterPro" id="IPR014031">
    <property type="entry name" value="Ketoacyl_synth_C"/>
</dbReference>
<sequence>MHLQKNSIIFKRLNGCLLHTHKFYGSANKRRRVVVTGLGIVSPLGNDAITSWKNLISGVCAVKKLTDPCFEKLPCQIAARLNGFDGSKYFSKTELKSMSTATVYAQVATQEALKSANWYPQNEIEKQKTGVAVGMGMVDLQDICDTYEALKQGYNRVSPFFVPRILPNMAAGQISITYGFQGPNHSVSTACATGAHAIGDAYRFICNGDADVMIAGGTEACINTLSMAGFCRLRALSTSIDPQKASRPFDKSRNGFVMGEGSAVLVLEELHHAKSRNATILAEIIGYGTSGDGSHLTAPREDGLGALLVMSRTMKDAGVIPNDITYINAHATSTPVGDIIEAKAIKRLFKSNIDSLKISSTKGAHGHLLGSAGNLEAAFTVLAIKNKIIPPTLGFESTESEISELNFVPNQAQVWNSGSLPRIALKNSFGFGGTNACLCISEYNE</sequence>
<dbReference type="OMA" id="QIGHCLG"/>
<dbReference type="VEuPathDB" id="VectorBase:CSON011763"/>
<dbReference type="Pfam" id="PF00109">
    <property type="entry name" value="ketoacyl-synt"/>
    <property type="match status" value="1"/>
</dbReference>
<dbReference type="NCBIfam" id="TIGR03150">
    <property type="entry name" value="fabF"/>
    <property type="match status" value="1"/>
</dbReference>
<dbReference type="Gene3D" id="3.40.47.10">
    <property type="match status" value="1"/>
</dbReference>
<accession>A0A336KJI9</accession>
<feature type="active site" description="For beta-ketoacyl synthase activity" evidence="9">
    <location>
        <position position="191"/>
    </location>
</feature>
<dbReference type="PROSITE" id="PS00606">
    <property type="entry name" value="KS3_1"/>
    <property type="match status" value="1"/>
</dbReference>
<dbReference type="SUPFAM" id="SSF53901">
    <property type="entry name" value="Thiolase-like"/>
    <property type="match status" value="2"/>
</dbReference>
<keyword evidence="2 8" id="KW-0444">Lipid biosynthesis</keyword>
<evidence type="ECO:0000256" key="2">
    <source>
        <dbReference type="ARBA" id="ARBA00022516"/>
    </source>
</evidence>
<dbReference type="GO" id="GO:0006633">
    <property type="term" value="P:fatty acid biosynthetic process"/>
    <property type="evidence" value="ECO:0007669"/>
    <property type="project" value="UniProtKB-KW"/>
</dbReference>
<keyword evidence="7" id="KW-0012">Acyltransferase</keyword>
<proteinExistence type="inferred from homology"/>
<keyword evidence="6 8" id="KW-0275">Fatty acid biosynthesis</keyword>
<dbReference type="GO" id="GO:0005739">
    <property type="term" value="C:mitochondrion"/>
    <property type="evidence" value="ECO:0007669"/>
    <property type="project" value="TreeGrafter"/>
</dbReference>
<feature type="domain" description="Ketosynthase family 3 (KS3)" evidence="11">
    <location>
        <begin position="30"/>
        <end position="442"/>
    </location>
</feature>
<evidence type="ECO:0000313" key="13">
    <source>
        <dbReference type="EMBL" id="SSX24970.1"/>
    </source>
</evidence>
<keyword evidence="5" id="KW-0443">Lipid metabolism</keyword>
<keyword evidence="4" id="KW-0276">Fatty acid metabolism</keyword>
<evidence type="ECO:0000256" key="8">
    <source>
        <dbReference type="PIRNR" id="PIRNR000447"/>
    </source>
</evidence>
<dbReference type="EMBL" id="UFQT01000524">
    <property type="protein sequence ID" value="SSX24970.1"/>
    <property type="molecule type" value="Genomic_DNA"/>
</dbReference>
<evidence type="ECO:0000256" key="9">
    <source>
        <dbReference type="PIRSR" id="PIRSR000447-1"/>
    </source>
</evidence>
<keyword evidence="3 8" id="KW-0808">Transferase</keyword>
<dbReference type="AlphaFoldDB" id="A0A336KJI9"/>
<protein>
    <recommendedName>
        <fullName evidence="8">3-oxoacyl-[acyl-carrier-protein] synthase</fullName>
    </recommendedName>
</protein>
<dbReference type="FunFam" id="3.40.47.10:FF:000009">
    <property type="entry name" value="3-oxoacyl-[acyl-carrier-protein] synthase 2"/>
    <property type="match status" value="1"/>
</dbReference>
<reference evidence="12" key="1">
    <citation type="submission" date="2018-04" db="EMBL/GenBank/DDBJ databases">
        <authorList>
            <person name="Go L.Y."/>
            <person name="Mitchell J.A."/>
        </authorList>
    </citation>
    <scope>NUCLEOTIDE SEQUENCE</scope>
    <source>
        <tissue evidence="12">Whole organism</tissue>
    </source>
</reference>
<dbReference type="PANTHER" id="PTHR11712">
    <property type="entry name" value="POLYKETIDE SYNTHASE-RELATED"/>
    <property type="match status" value="1"/>
</dbReference>
<evidence type="ECO:0000259" key="11">
    <source>
        <dbReference type="PROSITE" id="PS52004"/>
    </source>
</evidence>
<dbReference type="CDD" id="cd00834">
    <property type="entry name" value="KAS_I_II"/>
    <property type="match status" value="1"/>
</dbReference>
<dbReference type="InterPro" id="IPR020841">
    <property type="entry name" value="PKS_Beta-ketoAc_synthase_dom"/>
</dbReference>
<evidence type="ECO:0000256" key="3">
    <source>
        <dbReference type="ARBA" id="ARBA00022679"/>
    </source>
</evidence>
<dbReference type="Pfam" id="PF02801">
    <property type="entry name" value="Ketoacyl-synt_C"/>
    <property type="match status" value="1"/>
</dbReference>
<dbReference type="NCBIfam" id="NF005589">
    <property type="entry name" value="PRK07314.1"/>
    <property type="match status" value="1"/>
</dbReference>